<feature type="active site" description="Proton acceptor" evidence="12">
    <location>
        <position position="288"/>
    </location>
</feature>
<feature type="binding site" evidence="13">
    <location>
        <begin position="541"/>
        <end position="543"/>
    </location>
    <ligand>
        <name>a peptide</name>
        <dbReference type="ChEBI" id="CHEBI:60466"/>
    </ligand>
</feature>
<dbReference type="EMBL" id="QFQP01000015">
    <property type="protein sequence ID" value="PZR11066.1"/>
    <property type="molecule type" value="Genomic_DNA"/>
</dbReference>
<feature type="binding site" evidence="14">
    <location>
        <position position="291"/>
    </location>
    <ligand>
        <name>Zn(2+)</name>
        <dbReference type="ChEBI" id="CHEBI:29105"/>
        <note>catalytic</note>
    </ligand>
</feature>
<feature type="binding site" evidence="14">
    <location>
        <position position="287"/>
    </location>
    <ligand>
        <name>Zn(2+)</name>
        <dbReference type="ChEBI" id="CHEBI:29105"/>
        <note>catalytic</note>
    </ligand>
</feature>
<keyword evidence="11" id="KW-0482">Metalloprotease</keyword>
<evidence type="ECO:0000259" key="15">
    <source>
        <dbReference type="SMART" id="SM01263"/>
    </source>
</evidence>
<evidence type="ECO:0000256" key="6">
    <source>
        <dbReference type="ARBA" id="ARBA00022490"/>
    </source>
</evidence>
<organism evidence="16 17">
    <name type="scientific">Archangium gephyra</name>
    <dbReference type="NCBI Taxonomy" id="48"/>
    <lineage>
        <taxon>Bacteria</taxon>
        <taxon>Pseudomonadati</taxon>
        <taxon>Myxococcota</taxon>
        <taxon>Myxococcia</taxon>
        <taxon>Myxococcales</taxon>
        <taxon>Cystobacterineae</taxon>
        <taxon>Archangiaceae</taxon>
        <taxon>Archangium</taxon>
    </lineage>
</organism>
<dbReference type="Gene3D" id="1.25.40.320">
    <property type="entry name" value="Peptidase M1, leukotriene A4 hydrolase/aminopeptidase C-terminal domain"/>
    <property type="match status" value="1"/>
</dbReference>
<feature type="binding site" evidence="13">
    <location>
        <begin position="129"/>
        <end position="131"/>
    </location>
    <ligand>
        <name>a peptide</name>
        <dbReference type="ChEBI" id="CHEBI:60466"/>
    </ligand>
</feature>
<evidence type="ECO:0000256" key="11">
    <source>
        <dbReference type="ARBA" id="ARBA00023049"/>
    </source>
</evidence>
<dbReference type="InterPro" id="IPR016024">
    <property type="entry name" value="ARM-type_fold"/>
</dbReference>
<evidence type="ECO:0000256" key="10">
    <source>
        <dbReference type="ARBA" id="ARBA00022833"/>
    </source>
</evidence>
<comment type="subcellular location">
    <subcellularLocation>
        <location evidence="2">Cytoplasm</location>
    </subcellularLocation>
</comment>
<evidence type="ECO:0000256" key="1">
    <source>
        <dbReference type="ARBA" id="ARBA00000098"/>
    </source>
</evidence>
<evidence type="ECO:0000256" key="8">
    <source>
        <dbReference type="ARBA" id="ARBA00022723"/>
    </source>
</evidence>
<evidence type="ECO:0000256" key="12">
    <source>
        <dbReference type="PIRSR" id="PIRSR634015-1"/>
    </source>
</evidence>
<proteinExistence type="inferred from homology"/>
<dbReference type="GO" id="GO:0016285">
    <property type="term" value="F:alanyl aminopeptidase activity"/>
    <property type="evidence" value="ECO:0007669"/>
    <property type="project" value="UniProtKB-EC"/>
</dbReference>
<dbReference type="InterPro" id="IPR014782">
    <property type="entry name" value="Peptidase_M1_dom"/>
</dbReference>
<protein>
    <recommendedName>
        <fullName evidence="5">Aminopeptidase N</fullName>
        <ecNumber evidence="4">3.4.11.2</ecNumber>
    </recommendedName>
</protein>
<dbReference type="InterPro" id="IPR027268">
    <property type="entry name" value="Peptidase_M4/M1_CTD_sf"/>
</dbReference>
<dbReference type="Gene3D" id="2.60.40.1730">
    <property type="entry name" value="tricorn interacting facor f3 domain"/>
    <property type="match status" value="1"/>
</dbReference>
<dbReference type="SUPFAM" id="SSF63737">
    <property type="entry name" value="Leukotriene A4 hydrolase N-terminal domain"/>
    <property type="match status" value="1"/>
</dbReference>
<dbReference type="InterPro" id="IPR015211">
    <property type="entry name" value="Peptidase_M1_C"/>
</dbReference>
<dbReference type="GO" id="GO:0008270">
    <property type="term" value="F:zinc ion binding"/>
    <property type="evidence" value="ECO:0007669"/>
    <property type="project" value="InterPro"/>
</dbReference>
<dbReference type="Pfam" id="PF01433">
    <property type="entry name" value="Peptidase_M1"/>
    <property type="match status" value="1"/>
</dbReference>
<dbReference type="SUPFAM" id="SSF48371">
    <property type="entry name" value="ARM repeat"/>
    <property type="match status" value="1"/>
</dbReference>
<comment type="caution">
    <text evidence="16">The sequence shown here is derived from an EMBL/GenBank/DDBJ whole genome shotgun (WGS) entry which is preliminary data.</text>
</comment>
<feature type="binding site" evidence="13">
    <location>
        <begin position="258"/>
        <end position="263"/>
    </location>
    <ligand>
        <name>a peptide</name>
        <dbReference type="ChEBI" id="CHEBI:60466"/>
    </ligand>
</feature>
<keyword evidence="8 14" id="KW-0479">Metal-binding</keyword>
<feature type="binding site" evidence="14">
    <location>
        <position position="310"/>
    </location>
    <ligand>
        <name>Zn(2+)</name>
        <dbReference type="ChEBI" id="CHEBI:29105"/>
        <note>catalytic</note>
    </ligand>
</feature>
<evidence type="ECO:0000313" key="16">
    <source>
        <dbReference type="EMBL" id="PZR11066.1"/>
    </source>
</evidence>
<dbReference type="CDD" id="cd09599">
    <property type="entry name" value="M1_LTA4H"/>
    <property type="match status" value="1"/>
</dbReference>
<dbReference type="PANTHER" id="PTHR45726:SF3">
    <property type="entry name" value="LEUKOTRIENE A-4 HYDROLASE"/>
    <property type="match status" value="1"/>
</dbReference>
<evidence type="ECO:0000256" key="13">
    <source>
        <dbReference type="PIRSR" id="PIRSR634015-2"/>
    </source>
</evidence>
<evidence type="ECO:0000256" key="7">
    <source>
        <dbReference type="ARBA" id="ARBA00022670"/>
    </source>
</evidence>
<dbReference type="SMART" id="SM01263">
    <property type="entry name" value="Leuk-A4-hydro_C"/>
    <property type="match status" value="1"/>
</dbReference>
<evidence type="ECO:0000256" key="14">
    <source>
        <dbReference type="PIRSR" id="PIRSR634015-3"/>
    </source>
</evidence>
<dbReference type="Gene3D" id="3.30.2010.30">
    <property type="match status" value="1"/>
</dbReference>
<keyword evidence="9 16" id="KW-0378">Hydrolase</keyword>
<feature type="active site" description="Proton donor" evidence="12">
    <location>
        <position position="377"/>
    </location>
</feature>
<sequence>MARLDPHSVTEDTQPATRHLDWSAKVDFATHRLDCTATLHFRAAAPMTLPLDLDTRDLDIEKVTTLDGATLSFELLEKDAAFGTPLRIHLPARCEAVTIKYRTSAEASALQWLEPAQTHGGKQPYLFSQCQAIHARSLVPCQDTPARRISYKAQLTVPRALTAVMAAAPLHHEDRGDQRTFHFELPQPIPPYLLAFAVGDLASKDLSPRSRVWAEPGVLPGAAWEFEDVERHIVAAEKLFGAYDWERFDLLVMPPSFPYGGMENPRLTFLTPTLLAGDRSMVNVVAHELAHSWTGNLVTNVNAEHFWLNEGFTVFAERRILEALEGKEVAALHAALGRNDLDDAVAKFVKAGTPELTKLRTNLDGIDPDEAFSVVPYEKGYLFLRALEEKLGREKFDVLLKTWLDAHRFGSANTDDFLKHVEAQAPGLLTEVNHLQWVDEAGVPANAPVSSSSKLDALKAFKGRIPEVADTTKWSATEWQLFLDWSPRTFTAEQLKTLDERFSLSKSTNSEVLVGWLTLALQSGHDAVVPAAEAFLGRVGRMKYLKPLYGALHARESTKAIAKRTFEENRAKYHPIAQQVIGGLLSK</sequence>
<evidence type="ECO:0000313" key="17">
    <source>
        <dbReference type="Proteomes" id="UP000249061"/>
    </source>
</evidence>
<dbReference type="InterPro" id="IPR045357">
    <property type="entry name" value="Aminopeptidase_N-like_N"/>
</dbReference>
<feature type="domain" description="Peptidase M1 leukotriene A4 hydrolase/aminopeptidase C-terminal" evidence="15">
    <location>
        <begin position="447"/>
        <end position="585"/>
    </location>
</feature>
<dbReference type="InterPro" id="IPR042097">
    <property type="entry name" value="Aminopeptidase_N-like_N_sf"/>
</dbReference>
<comment type="cofactor">
    <cofactor evidence="14">
        <name>Zn(2+)</name>
        <dbReference type="ChEBI" id="CHEBI:29105"/>
    </cofactor>
    <text evidence="14">Binds 1 zinc ion per subunit.</text>
</comment>
<gene>
    <name evidence="16" type="ORF">DI536_18165</name>
</gene>
<dbReference type="FunFam" id="3.30.2010.30:FF:000001">
    <property type="entry name" value="Leukotriene A(4) hydrolase"/>
    <property type="match status" value="1"/>
</dbReference>
<dbReference type="GO" id="GO:0006508">
    <property type="term" value="P:proteolysis"/>
    <property type="evidence" value="ECO:0007669"/>
    <property type="project" value="UniProtKB-KW"/>
</dbReference>
<comment type="catalytic activity">
    <reaction evidence="1">
        <text>Release of an N-terminal amino acid, Xaa-|-Yaa- from a peptide, amide or arylamide. Xaa is preferably Ala, but may be most amino acids including Pro (slow action). When a terminal hydrophobic residue is followed by a prolyl residue, the two may be released as an intact Xaa-Pro dipeptide.</text>
        <dbReference type="EC" id="3.4.11.2"/>
    </reaction>
</comment>
<reference evidence="16 17" key="1">
    <citation type="submission" date="2017-08" db="EMBL/GenBank/DDBJ databases">
        <title>Infants hospitalized years apart are colonized by the same room-sourced microbial strains.</title>
        <authorList>
            <person name="Brooks B."/>
            <person name="Olm M.R."/>
            <person name="Firek B.A."/>
            <person name="Baker R."/>
            <person name="Thomas B.C."/>
            <person name="Morowitz M.J."/>
            <person name="Banfield J.F."/>
        </authorList>
    </citation>
    <scope>NUCLEOTIDE SEQUENCE [LARGE SCALE GENOMIC DNA]</scope>
    <source>
        <strain evidence="16">S2_003_000_R2_14</strain>
    </source>
</reference>
<dbReference type="SUPFAM" id="SSF55486">
    <property type="entry name" value="Metalloproteases ('zincins'), catalytic domain"/>
    <property type="match status" value="1"/>
</dbReference>
<name>A0A2W5TF35_9BACT</name>
<evidence type="ECO:0000256" key="2">
    <source>
        <dbReference type="ARBA" id="ARBA00004496"/>
    </source>
</evidence>
<keyword evidence="6" id="KW-0963">Cytoplasm</keyword>
<evidence type="ECO:0000256" key="5">
    <source>
        <dbReference type="ARBA" id="ARBA00015611"/>
    </source>
</evidence>
<dbReference type="GO" id="GO:0008237">
    <property type="term" value="F:metallopeptidase activity"/>
    <property type="evidence" value="ECO:0007669"/>
    <property type="project" value="UniProtKB-KW"/>
</dbReference>
<dbReference type="PANTHER" id="PTHR45726">
    <property type="entry name" value="LEUKOTRIENE A-4 HYDROLASE"/>
    <property type="match status" value="1"/>
</dbReference>
<evidence type="ECO:0000256" key="4">
    <source>
        <dbReference type="ARBA" id="ARBA00012564"/>
    </source>
</evidence>
<evidence type="ECO:0000256" key="3">
    <source>
        <dbReference type="ARBA" id="ARBA00010136"/>
    </source>
</evidence>
<dbReference type="InterPro" id="IPR034015">
    <property type="entry name" value="M1_LTA4H"/>
</dbReference>
<keyword evidence="7" id="KW-0645">Protease</keyword>
<comment type="similarity">
    <text evidence="3">Belongs to the peptidase M1 family.</text>
</comment>
<keyword evidence="10 14" id="KW-0862">Zinc</keyword>
<dbReference type="EC" id="3.4.11.2" evidence="4"/>
<keyword evidence="16" id="KW-0031">Aminopeptidase</keyword>
<evidence type="ECO:0000256" key="9">
    <source>
        <dbReference type="ARBA" id="ARBA00022801"/>
    </source>
</evidence>
<dbReference type="InterPro" id="IPR001930">
    <property type="entry name" value="Peptidase_M1"/>
</dbReference>
<accession>A0A2W5TF35</accession>
<dbReference type="InterPro" id="IPR049980">
    <property type="entry name" value="LTA4H_cat"/>
</dbReference>
<dbReference type="Gene3D" id="1.10.390.10">
    <property type="entry name" value="Neutral Protease Domain 2"/>
    <property type="match status" value="1"/>
</dbReference>
<dbReference type="InterPro" id="IPR038502">
    <property type="entry name" value="M1_LTA-4_hydro/amino_C_sf"/>
</dbReference>
<dbReference type="Proteomes" id="UP000249061">
    <property type="component" value="Unassembled WGS sequence"/>
</dbReference>
<dbReference type="Pfam" id="PF17900">
    <property type="entry name" value="Peptidase_M1_N"/>
    <property type="match status" value="1"/>
</dbReference>
<dbReference type="AlphaFoldDB" id="A0A2W5TF35"/>
<dbReference type="Pfam" id="PF09127">
    <property type="entry name" value="Leuk-A4-hydro_C"/>
    <property type="match status" value="1"/>
</dbReference>
<dbReference type="PRINTS" id="PR00756">
    <property type="entry name" value="ALADIPTASE"/>
</dbReference>
<dbReference type="GO" id="GO:0005829">
    <property type="term" value="C:cytosol"/>
    <property type="evidence" value="ECO:0007669"/>
    <property type="project" value="TreeGrafter"/>
</dbReference>